<dbReference type="GO" id="GO:0032259">
    <property type="term" value="P:methylation"/>
    <property type="evidence" value="ECO:0007669"/>
    <property type="project" value="UniProtKB-KW"/>
</dbReference>
<reference evidence="1" key="1">
    <citation type="submission" date="2019-08" db="EMBL/GenBank/DDBJ databases">
        <authorList>
            <person name="Kucharzyk K."/>
            <person name="Murdoch R.W."/>
            <person name="Higgins S."/>
            <person name="Loffler F."/>
        </authorList>
    </citation>
    <scope>NUCLEOTIDE SEQUENCE</scope>
</reference>
<dbReference type="InterPro" id="IPR014776">
    <property type="entry name" value="4pyrrole_Mease_sub2"/>
</dbReference>
<organism evidence="1">
    <name type="scientific">bioreactor metagenome</name>
    <dbReference type="NCBI Taxonomy" id="1076179"/>
    <lineage>
        <taxon>unclassified sequences</taxon>
        <taxon>metagenomes</taxon>
        <taxon>ecological metagenomes</taxon>
    </lineage>
</organism>
<keyword evidence="1" id="KW-0489">Methyltransferase</keyword>
<dbReference type="InterPro" id="IPR035996">
    <property type="entry name" value="4pyrrol_Methylase_sf"/>
</dbReference>
<dbReference type="GO" id="GO:0008168">
    <property type="term" value="F:methyltransferase activity"/>
    <property type="evidence" value="ECO:0007669"/>
    <property type="project" value="UniProtKB-KW"/>
</dbReference>
<protein>
    <submittedName>
        <fullName evidence="1">Ribosomal RNA small subunit methyltransferase I</fullName>
        <ecNumber evidence="1">2.1.1.198</ecNumber>
    </submittedName>
</protein>
<accession>A0A645DS20</accession>
<dbReference type="AlphaFoldDB" id="A0A645DS20"/>
<dbReference type="InterPro" id="IPR008189">
    <property type="entry name" value="rRNA_ssu_MeTfrase_I"/>
</dbReference>
<dbReference type="PANTHER" id="PTHR46111">
    <property type="entry name" value="RIBOSOMAL RNA SMALL SUBUNIT METHYLTRANSFERASE I"/>
    <property type="match status" value="1"/>
</dbReference>
<dbReference type="InterPro" id="IPR014777">
    <property type="entry name" value="4pyrrole_Mease_sub1"/>
</dbReference>
<sequence>MKGTLYLIPSPLGDTPVENVIPGETLKALRSLKSFVVEELRSARRYLSAAGFRGEIDTLELHLLNEHSKEPDIEQIVSLILKGESMGVISEAGLPAVADPGAQLVSLAHKSGINVVPLTGPSSLMLALMASGKNGQSFAFAGYLPVRGEERRTRIRELERISLKTGQSQIIIETPYRNDSLVADFLQTCSDGTTLAIACDLTTGNGFVKTKSIAQWKREIPKLNKRPCVFIL</sequence>
<dbReference type="EMBL" id="VSSQ01039234">
    <property type="protein sequence ID" value="MPM92274.1"/>
    <property type="molecule type" value="Genomic_DNA"/>
</dbReference>
<dbReference type="Gene3D" id="3.30.950.10">
    <property type="entry name" value="Methyltransferase, Cobalt-precorrin-4 Transmethylase, Domain 2"/>
    <property type="match status" value="1"/>
</dbReference>
<dbReference type="SUPFAM" id="SSF53790">
    <property type="entry name" value="Tetrapyrrole methylase"/>
    <property type="match status" value="1"/>
</dbReference>
<dbReference type="PIRSF" id="PIRSF005917">
    <property type="entry name" value="MTase_YraL"/>
    <property type="match status" value="1"/>
</dbReference>
<dbReference type="PANTHER" id="PTHR46111:SF2">
    <property type="entry name" value="SAM-DEPENDENT METHYLTRANSFERASE"/>
    <property type="match status" value="1"/>
</dbReference>
<keyword evidence="1" id="KW-0808">Transferase</keyword>
<dbReference type="EC" id="2.1.1.198" evidence="1"/>
<proteinExistence type="predicted"/>
<dbReference type="CDD" id="cd11649">
    <property type="entry name" value="RsmI_like"/>
    <property type="match status" value="1"/>
</dbReference>
<dbReference type="Gene3D" id="3.40.1010.10">
    <property type="entry name" value="Cobalt-precorrin-4 Transmethylase, Domain 1"/>
    <property type="match status" value="1"/>
</dbReference>
<gene>
    <name evidence="1" type="primary">rsmI_50</name>
    <name evidence="1" type="ORF">SDC9_139409</name>
</gene>
<name>A0A645DS20_9ZZZZ</name>
<evidence type="ECO:0000313" key="1">
    <source>
        <dbReference type="EMBL" id="MPM92274.1"/>
    </source>
</evidence>
<comment type="caution">
    <text evidence="1">The sequence shown here is derived from an EMBL/GenBank/DDBJ whole genome shotgun (WGS) entry which is preliminary data.</text>
</comment>